<evidence type="ECO:0000256" key="9">
    <source>
        <dbReference type="ARBA" id="ARBA00038064"/>
    </source>
</evidence>
<dbReference type="PROSITE" id="PS00028">
    <property type="entry name" value="ZINC_FINGER_C2H2_1"/>
    <property type="match status" value="1"/>
</dbReference>
<feature type="region of interest" description="Disordered" evidence="14">
    <location>
        <begin position="1"/>
        <end position="23"/>
    </location>
</feature>
<dbReference type="AlphaFoldDB" id="A0AAN9TT31"/>
<evidence type="ECO:0000256" key="4">
    <source>
        <dbReference type="ARBA" id="ARBA00022517"/>
    </source>
</evidence>
<dbReference type="InterPro" id="IPR051879">
    <property type="entry name" value="C2H2-ZF_Maturation_Protein"/>
</dbReference>
<dbReference type="Pfam" id="PF12171">
    <property type="entry name" value="zf-C2H2_jaz"/>
    <property type="match status" value="1"/>
</dbReference>
<keyword evidence="17" id="KW-1185">Reference proteome</keyword>
<evidence type="ECO:0000313" key="17">
    <source>
        <dbReference type="Proteomes" id="UP001367676"/>
    </source>
</evidence>
<dbReference type="InterPro" id="IPR022755">
    <property type="entry name" value="Znf_C2H2_jaz"/>
</dbReference>
<protein>
    <recommendedName>
        <fullName evidence="12">Zinc finger protein 593 homolog</fullName>
    </recommendedName>
</protein>
<comment type="caution">
    <text evidence="16">The sequence shown here is derived from an EMBL/GenBank/DDBJ whole genome shotgun (WGS) entry which is preliminary data.</text>
</comment>
<dbReference type="GO" id="GO:0003676">
    <property type="term" value="F:nucleic acid binding"/>
    <property type="evidence" value="ECO:0007669"/>
    <property type="project" value="InterPro"/>
</dbReference>
<reference evidence="16 17" key="1">
    <citation type="submission" date="2024-03" db="EMBL/GenBank/DDBJ databases">
        <title>Adaptation during the transition from Ophiocordyceps entomopathogen to insect associate is accompanied by gene loss and intensified selection.</title>
        <authorList>
            <person name="Ward C.M."/>
            <person name="Onetto C.A."/>
            <person name="Borneman A.R."/>
        </authorList>
    </citation>
    <scope>NUCLEOTIDE SEQUENCE [LARGE SCALE GENOMIC DNA]</scope>
    <source>
        <strain evidence="16">AWRI1</strain>
        <tissue evidence="16">Single Adult Female</tissue>
    </source>
</reference>
<sequence length="111" mass="13234">MPGPYRRKKHHTGDTHFKQIYRTKNRRKDLDEIRDDLENKAEELLNQETDPDKPGEGQFYCIHCARYFIDDFSLTQHYRTKAHKKRLKDLEKQPYTIEDSQKAAGFGSFSN</sequence>
<dbReference type="GO" id="GO:0042254">
    <property type="term" value="P:ribosome biogenesis"/>
    <property type="evidence" value="ECO:0007669"/>
    <property type="project" value="UniProtKB-KW"/>
</dbReference>
<organism evidence="16 17">
    <name type="scientific">Parthenolecanium corni</name>
    <dbReference type="NCBI Taxonomy" id="536013"/>
    <lineage>
        <taxon>Eukaryota</taxon>
        <taxon>Metazoa</taxon>
        <taxon>Ecdysozoa</taxon>
        <taxon>Arthropoda</taxon>
        <taxon>Hexapoda</taxon>
        <taxon>Insecta</taxon>
        <taxon>Pterygota</taxon>
        <taxon>Neoptera</taxon>
        <taxon>Paraneoptera</taxon>
        <taxon>Hemiptera</taxon>
        <taxon>Sternorrhyncha</taxon>
        <taxon>Coccoidea</taxon>
        <taxon>Coccidae</taxon>
        <taxon>Parthenolecanium</taxon>
    </lineage>
</organism>
<comment type="function">
    <text evidence="10">Involved in pre-60S ribosomal particles maturation by promoting the nuclear export of the 60S ribosome.</text>
</comment>
<dbReference type="EMBL" id="JBBCAQ010000003">
    <property type="protein sequence ID" value="KAK7604545.1"/>
    <property type="molecule type" value="Genomic_DNA"/>
</dbReference>
<proteinExistence type="inferred from homology"/>
<keyword evidence="3" id="KW-0963">Cytoplasm</keyword>
<evidence type="ECO:0000256" key="10">
    <source>
        <dbReference type="ARBA" id="ARBA00057732"/>
    </source>
</evidence>
<dbReference type="Gene3D" id="3.30.160.60">
    <property type="entry name" value="Classic Zinc Finger"/>
    <property type="match status" value="1"/>
</dbReference>
<dbReference type="PANTHER" id="PTHR46095:SF1">
    <property type="entry name" value="ZINC FINGER PROTEIN 593"/>
    <property type="match status" value="1"/>
</dbReference>
<keyword evidence="5" id="KW-0479">Metal-binding</keyword>
<dbReference type="Proteomes" id="UP001367676">
    <property type="component" value="Unassembled WGS sequence"/>
</dbReference>
<evidence type="ECO:0000256" key="11">
    <source>
        <dbReference type="ARBA" id="ARBA00065398"/>
    </source>
</evidence>
<dbReference type="GO" id="GO:0005634">
    <property type="term" value="C:nucleus"/>
    <property type="evidence" value="ECO:0007669"/>
    <property type="project" value="UniProtKB-SubCell"/>
</dbReference>
<comment type="subcellular location">
    <subcellularLocation>
        <location evidence="2">Cytoplasm</location>
    </subcellularLocation>
    <subcellularLocation>
        <location evidence="1">Nucleus</location>
    </subcellularLocation>
</comment>
<evidence type="ECO:0000256" key="14">
    <source>
        <dbReference type="SAM" id="MobiDB-lite"/>
    </source>
</evidence>
<dbReference type="GO" id="GO:0008270">
    <property type="term" value="F:zinc ion binding"/>
    <property type="evidence" value="ECO:0007669"/>
    <property type="project" value="UniProtKB-KW"/>
</dbReference>
<comment type="subunit">
    <text evidence="11">Associates with pre-60S ribosomal particles; released from the pre-60S particle very early in the cytoplasm.</text>
</comment>
<evidence type="ECO:0000256" key="8">
    <source>
        <dbReference type="ARBA" id="ARBA00023242"/>
    </source>
</evidence>
<dbReference type="InterPro" id="IPR003604">
    <property type="entry name" value="Matrin/U1-like-C_Znf_C2H2"/>
</dbReference>
<keyword evidence="7" id="KW-0862">Zinc</keyword>
<evidence type="ECO:0000256" key="3">
    <source>
        <dbReference type="ARBA" id="ARBA00022490"/>
    </source>
</evidence>
<dbReference type="InterPro" id="IPR013087">
    <property type="entry name" value="Znf_C2H2_type"/>
</dbReference>
<gene>
    <name evidence="16" type="ORF">V9T40_005731</name>
</gene>
<evidence type="ECO:0000256" key="13">
    <source>
        <dbReference type="PROSITE-ProRule" id="PRU00042"/>
    </source>
</evidence>
<name>A0AAN9TT31_9HEMI</name>
<dbReference type="SUPFAM" id="SSF57667">
    <property type="entry name" value="beta-beta-alpha zinc fingers"/>
    <property type="match status" value="1"/>
</dbReference>
<dbReference type="GO" id="GO:0043021">
    <property type="term" value="F:ribonucleoprotein complex binding"/>
    <property type="evidence" value="ECO:0007669"/>
    <property type="project" value="UniProtKB-ARBA"/>
</dbReference>
<accession>A0AAN9TT31</accession>
<keyword evidence="4" id="KW-0690">Ribosome biogenesis</keyword>
<dbReference type="InterPro" id="IPR036236">
    <property type="entry name" value="Znf_C2H2_sf"/>
</dbReference>
<evidence type="ECO:0000256" key="5">
    <source>
        <dbReference type="ARBA" id="ARBA00022723"/>
    </source>
</evidence>
<evidence type="ECO:0000256" key="1">
    <source>
        <dbReference type="ARBA" id="ARBA00004123"/>
    </source>
</evidence>
<evidence type="ECO:0000256" key="7">
    <source>
        <dbReference type="ARBA" id="ARBA00022833"/>
    </source>
</evidence>
<feature type="compositionally biased region" description="Basic residues" evidence="14">
    <location>
        <begin position="1"/>
        <end position="11"/>
    </location>
</feature>
<evidence type="ECO:0000259" key="15">
    <source>
        <dbReference type="PROSITE" id="PS50157"/>
    </source>
</evidence>
<evidence type="ECO:0000256" key="12">
    <source>
        <dbReference type="ARBA" id="ARBA00068297"/>
    </source>
</evidence>
<dbReference type="FunFam" id="3.30.160.60:FF:000299">
    <property type="entry name" value="Zinc finger protein 593"/>
    <property type="match status" value="1"/>
</dbReference>
<dbReference type="PROSITE" id="PS50157">
    <property type="entry name" value="ZINC_FINGER_C2H2_2"/>
    <property type="match status" value="1"/>
</dbReference>
<keyword evidence="6 13" id="KW-0863">Zinc-finger</keyword>
<evidence type="ECO:0000313" key="16">
    <source>
        <dbReference type="EMBL" id="KAK7604545.1"/>
    </source>
</evidence>
<evidence type="ECO:0000256" key="2">
    <source>
        <dbReference type="ARBA" id="ARBA00004496"/>
    </source>
</evidence>
<evidence type="ECO:0000256" key="6">
    <source>
        <dbReference type="ARBA" id="ARBA00022771"/>
    </source>
</evidence>
<dbReference type="PANTHER" id="PTHR46095">
    <property type="entry name" value="ZINC FINGER PROTEIN 593"/>
    <property type="match status" value="1"/>
</dbReference>
<feature type="domain" description="C2H2-type" evidence="15">
    <location>
        <begin position="59"/>
        <end position="88"/>
    </location>
</feature>
<dbReference type="SMART" id="SM00451">
    <property type="entry name" value="ZnF_U1"/>
    <property type="match status" value="1"/>
</dbReference>
<dbReference type="GO" id="GO:0005737">
    <property type="term" value="C:cytoplasm"/>
    <property type="evidence" value="ECO:0007669"/>
    <property type="project" value="UniProtKB-SubCell"/>
</dbReference>
<keyword evidence="8" id="KW-0539">Nucleus</keyword>
<comment type="similarity">
    <text evidence="9">Belongs to the ZNF593/BUD20 C2H2-type zinc-finger protein family.</text>
</comment>